<dbReference type="AlphaFoldDB" id="A0A921ZG51"/>
<dbReference type="GO" id="GO:0006275">
    <property type="term" value="P:regulation of DNA replication"/>
    <property type="evidence" value="ECO:0007669"/>
    <property type="project" value="InterPro"/>
</dbReference>
<accession>A0A921ZG51</accession>
<feature type="coiled-coil region" evidence="1">
    <location>
        <begin position="88"/>
        <end position="122"/>
    </location>
</feature>
<reference evidence="2" key="1">
    <citation type="journal article" date="2016" name="Insect Biochem. Mol. Biol.">
        <title>Multifaceted biological insights from a draft genome sequence of the tobacco hornworm moth, Manduca sexta.</title>
        <authorList>
            <person name="Kanost M.R."/>
            <person name="Arrese E.L."/>
            <person name="Cao X."/>
            <person name="Chen Y.R."/>
            <person name="Chellapilla S."/>
            <person name="Goldsmith M.R."/>
            <person name="Grosse-Wilde E."/>
            <person name="Heckel D.G."/>
            <person name="Herndon N."/>
            <person name="Jiang H."/>
            <person name="Papanicolaou A."/>
            <person name="Qu J."/>
            <person name="Soulages J.L."/>
            <person name="Vogel H."/>
            <person name="Walters J."/>
            <person name="Waterhouse R.M."/>
            <person name="Ahn S.J."/>
            <person name="Almeida F.C."/>
            <person name="An C."/>
            <person name="Aqrawi P."/>
            <person name="Bretschneider A."/>
            <person name="Bryant W.B."/>
            <person name="Bucks S."/>
            <person name="Chao H."/>
            <person name="Chevignon G."/>
            <person name="Christen J.M."/>
            <person name="Clarke D.F."/>
            <person name="Dittmer N.T."/>
            <person name="Ferguson L.C.F."/>
            <person name="Garavelou S."/>
            <person name="Gordon K.H.J."/>
            <person name="Gunaratna R.T."/>
            <person name="Han Y."/>
            <person name="Hauser F."/>
            <person name="He Y."/>
            <person name="Heidel-Fischer H."/>
            <person name="Hirsh A."/>
            <person name="Hu Y."/>
            <person name="Jiang H."/>
            <person name="Kalra D."/>
            <person name="Klinner C."/>
            <person name="Konig C."/>
            <person name="Kovar C."/>
            <person name="Kroll A.R."/>
            <person name="Kuwar S.S."/>
            <person name="Lee S.L."/>
            <person name="Lehman R."/>
            <person name="Li K."/>
            <person name="Li Z."/>
            <person name="Liang H."/>
            <person name="Lovelace S."/>
            <person name="Lu Z."/>
            <person name="Mansfield J.H."/>
            <person name="McCulloch K.J."/>
            <person name="Mathew T."/>
            <person name="Morton B."/>
            <person name="Muzny D.M."/>
            <person name="Neunemann D."/>
            <person name="Ongeri F."/>
            <person name="Pauchet Y."/>
            <person name="Pu L.L."/>
            <person name="Pyrousis I."/>
            <person name="Rao X.J."/>
            <person name="Redding A."/>
            <person name="Roesel C."/>
            <person name="Sanchez-Gracia A."/>
            <person name="Schaack S."/>
            <person name="Shukla A."/>
            <person name="Tetreau G."/>
            <person name="Wang Y."/>
            <person name="Xiong G.H."/>
            <person name="Traut W."/>
            <person name="Walsh T.K."/>
            <person name="Worley K.C."/>
            <person name="Wu D."/>
            <person name="Wu W."/>
            <person name="Wu Y.Q."/>
            <person name="Zhang X."/>
            <person name="Zou Z."/>
            <person name="Zucker H."/>
            <person name="Briscoe A.D."/>
            <person name="Burmester T."/>
            <person name="Clem R.J."/>
            <person name="Feyereisen R."/>
            <person name="Grimmelikhuijzen C.J.P."/>
            <person name="Hamodrakas S.J."/>
            <person name="Hansson B.S."/>
            <person name="Huguet E."/>
            <person name="Jermiin L.S."/>
            <person name="Lan Q."/>
            <person name="Lehman H.K."/>
            <person name="Lorenzen M."/>
            <person name="Merzendorfer H."/>
            <person name="Michalopoulos I."/>
            <person name="Morton D.B."/>
            <person name="Muthukrishnan S."/>
            <person name="Oakeshott J.G."/>
            <person name="Palmer W."/>
            <person name="Park Y."/>
            <person name="Passarelli A.L."/>
            <person name="Rozas J."/>
            <person name="Schwartz L.M."/>
            <person name="Smith W."/>
            <person name="Southgate A."/>
            <person name="Vilcinskas A."/>
            <person name="Vogt R."/>
            <person name="Wang P."/>
            <person name="Werren J."/>
            <person name="Yu X.Q."/>
            <person name="Zhou J.J."/>
            <person name="Brown S.J."/>
            <person name="Scherer S.E."/>
            <person name="Richards S."/>
            <person name="Blissard G.W."/>
        </authorList>
    </citation>
    <scope>NUCLEOTIDE SEQUENCE</scope>
</reference>
<dbReference type="OrthoDB" id="10043826at2759"/>
<evidence type="ECO:0000256" key="1">
    <source>
        <dbReference type="SAM" id="Coils"/>
    </source>
</evidence>
<name>A0A921ZG51_MANSE</name>
<dbReference type="EMBL" id="JH668535">
    <property type="protein sequence ID" value="KAG6457124.1"/>
    <property type="molecule type" value="Genomic_DNA"/>
</dbReference>
<sequence length="153" mass="17374">MSEVAENELRQTISVLQDIEDGTLPSGLIDKGFLKDFRYSRDIENDKKTMSKSTQANLDRYIWDKELSNEAPSKNFWKVVAEKRRVALSKALSDNEELHKRIDALTEENAQFKDKLDEANSFIEVCKELLEEDGDDTGIDVGDLSQCNGAIEN</sequence>
<reference evidence="2" key="2">
    <citation type="submission" date="2020-12" db="EMBL/GenBank/DDBJ databases">
        <authorList>
            <person name="Kanost M."/>
        </authorList>
    </citation>
    <scope>NUCLEOTIDE SEQUENCE</scope>
</reference>
<evidence type="ECO:0000313" key="2">
    <source>
        <dbReference type="EMBL" id="KAG6457124.1"/>
    </source>
</evidence>
<organism evidence="2 3">
    <name type="scientific">Manduca sexta</name>
    <name type="common">Tobacco hawkmoth</name>
    <name type="synonym">Tobacco hornworm</name>
    <dbReference type="NCBI Taxonomy" id="7130"/>
    <lineage>
        <taxon>Eukaryota</taxon>
        <taxon>Metazoa</taxon>
        <taxon>Ecdysozoa</taxon>
        <taxon>Arthropoda</taxon>
        <taxon>Hexapoda</taxon>
        <taxon>Insecta</taxon>
        <taxon>Pterygota</taxon>
        <taxon>Neoptera</taxon>
        <taxon>Endopterygota</taxon>
        <taxon>Lepidoptera</taxon>
        <taxon>Glossata</taxon>
        <taxon>Ditrysia</taxon>
        <taxon>Bombycoidea</taxon>
        <taxon>Sphingidae</taxon>
        <taxon>Sphinginae</taxon>
        <taxon>Sphingini</taxon>
        <taxon>Manduca</taxon>
    </lineage>
</organism>
<keyword evidence="3" id="KW-1185">Reference proteome</keyword>
<evidence type="ECO:0008006" key="4">
    <source>
        <dbReference type="Google" id="ProtNLM"/>
    </source>
</evidence>
<dbReference type="SUPFAM" id="SSF111469">
    <property type="entry name" value="Geminin coiled-coil domain"/>
    <property type="match status" value="1"/>
</dbReference>
<gene>
    <name evidence="2" type="ORF">O3G_MSEX010127</name>
</gene>
<dbReference type="Pfam" id="PF07412">
    <property type="entry name" value="Geminin"/>
    <property type="match status" value="1"/>
</dbReference>
<dbReference type="InterPro" id="IPR022786">
    <property type="entry name" value="Geminin/Multicilin"/>
</dbReference>
<keyword evidence="1" id="KW-0175">Coiled coil</keyword>
<protein>
    <recommendedName>
        <fullName evidence="4">Geminin</fullName>
    </recommendedName>
</protein>
<comment type="caution">
    <text evidence="2">The sequence shown here is derived from an EMBL/GenBank/DDBJ whole genome shotgun (WGS) entry which is preliminary data.</text>
</comment>
<dbReference type="Gene3D" id="1.20.5.1180">
    <property type="entry name" value="Geminin coiled-coil domain"/>
    <property type="match status" value="1"/>
</dbReference>
<dbReference type="Proteomes" id="UP000791440">
    <property type="component" value="Unassembled WGS sequence"/>
</dbReference>
<proteinExistence type="predicted"/>
<evidence type="ECO:0000313" key="3">
    <source>
        <dbReference type="Proteomes" id="UP000791440"/>
    </source>
</evidence>